<feature type="region of interest" description="Disordered" evidence="7">
    <location>
        <begin position="1"/>
        <end position="94"/>
    </location>
</feature>
<dbReference type="EC" id="2.1.1.-" evidence="6"/>
<evidence type="ECO:0000313" key="8">
    <source>
        <dbReference type="EMBL" id="SCG55383.1"/>
    </source>
</evidence>
<keyword evidence="3 6" id="KW-0489">Methyltransferase</keyword>
<dbReference type="Pfam" id="PF02527">
    <property type="entry name" value="GidB"/>
    <property type="match status" value="1"/>
</dbReference>
<feature type="binding site" evidence="6">
    <location>
        <position position="214"/>
    </location>
    <ligand>
        <name>S-adenosyl-L-methionine</name>
        <dbReference type="ChEBI" id="CHEBI:59789"/>
    </ligand>
</feature>
<comment type="subcellular location">
    <subcellularLocation>
        <location evidence="6">Cytoplasm</location>
    </subcellularLocation>
</comment>
<protein>
    <recommendedName>
        <fullName evidence="6">Ribosomal RNA small subunit methyltransferase G</fullName>
        <ecNumber evidence="6">2.1.1.-</ecNumber>
    </recommendedName>
    <alternativeName>
        <fullName evidence="6">16S rRNA 7-methylguanosine methyltransferase</fullName>
        <shortName evidence="6">16S rRNA m7G methyltransferase</shortName>
    </alternativeName>
</protein>
<keyword evidence="1 6" id="KW-0963">Cytoplasm</keyword>
<evidence type="ECO:0000256" key="2">
    <source>
        <dbReference type="ARBA" id="ARBA00022552"/>
    </source>
</evidence>
<evidence type="ECO:0000256" key="3">
    <source>
        <dbReference type="ARBA" id="ARBA00022603"/>
    </source>
</evidence>
<feature type="binding site" evidence="6">
    <location>
        <position position="282"/>
    </location>
    <ligand>
        <name>S-adenosyl-L-methionine</name>
        <dbReference type="ChEBI" id="CHEBI:59789"/>
    </ligand>
</feature>
<feature type="binding site" evidence="6">
    <location>
        <begin position="261"/>
        <end position="262"/>
    </location>
    <ligand>
        <name>S-adenosyl-L-methionine</name>
        <dbReference type="ChEBI" id="CHEBI:59789"/>
    </ligand>
</feature>
<dbReference type="PANTHER" id="PTHR31760">
    <property type="entry name" value="S-ADENOSYL-L-METHIONINE-DEPENDENT METHYLTRANSFERASES SUPERFAMILY PROTEIN"/>
    <property type="match status" value="1"/>
</dbReference>
<evidence type="ECO:0000256" key="6">
    <source>
        <dbReference type="HAMAP-Rule" id="MF_00074"/>
    </source>
</evidence>
<accession>A0A1C5IB98</accession>
<dbReference type="PANTHER" id="PTHR31760:SF0">
    <property type="entry name" value="S-ADENOSYL-L-METHIONINE-DEPENDENT METHYLTRANSFERASES SUPERFAMILY PROTEIN"/>
    <property type="match status" value="1"/>
</dbReference>
<dbReference type="SUPFAM" id="SSF53335">
    <property type="entry name" value="S-adenosyl-L-methionine-dependent methyltransferases"/>
    <property type="match status" value="1"/>
</dbReference>
<dbReference type="CDD" id="cd02440">
    <property type="entry name" value="AdoMet_MTases"/>
    <property type="match status" value="1"/>
</dbReference>
<comment type="caution">
    <text evidence="6">Lacks conserved residue(s) required for the propagation of feature annotation.</text>
</comment>
<dbReference type="HAMAP" id="MF_00074">
    <property type="entry name" value="16SrRNA_methyltr_G"/>
    <property type="match status" value="1"/>
</dbReference>
<feature type="region of interest" description="Disordered" evidence="7">
    <location>
        <begin position="356"/>
        <end position="380"/>
    </location>
</feature>
<dbReference type="Gene3D" id="3.40.50.150">
    <property type="entry name" value="Vaccinia Virus protein VP39"/>
    <property type="match status" value="1"/>
</dbReference>
<dbReference type="STRING" id="745366.GA0070213_105194"/>
<dbReference type="OrthoDB" id="9808773at2"/>
<dbReference type="Proteomes" id="UP000199360">
    <property type="component" value="Unassembled WGS sequence"/>
</dbReference>
<keyword evidence="5 6" id="KW-0949">S-adenosyl-L-methionine</keyword>
<reference evidence="9" key="1">
    <citation type="submission" date="2016-06" db="EMBL/GenBank/DDBJ databases">
        <authorList>
            <person name="Varghese N."/>
            <person name="Submissions Spin"/>
        </authorList>
    </citation>
    <scope>NUCLEOTIDE SEQUENCE [LARGE SCALE GENOMIC DNA]</scope>
    <source>
        <strain evidence="9">DSM 45647</strain>
    </source>
</reference>
<dbReference type="GO" id="GO:0005829">
    <property type="term" value="C:cytosol"/>
    <property type="evidence" value="ECO:0007669"/>
    <property type="project" value="TreeGrafter"/>
</dbReference>
<evidence type="ECO:0000256" key="5">
    <source>
        <dbReference type="ARBA" id="ARBA00022691"/>
    </source>
</evidence>
<name>A0A1C5IB98_9ACTN</name>
<feature type="binding site" evidence="6">
    <location>
        <position position="209"/>
    </location>
    <ligand>
        <name>S-adenosyl-L-methionine</name>
        <dbReference type="ChEBI" id="CHEBI:59789"/>
    </ligand>
</feature>
<sequence length="380" mass="38827">MASDDPTADAVTGPGGTPPGPPAVRADPIFSDEEHPADPAHPTGTVADPDFSGESPVDAREVEPAAAPVTPAFSGEPSAVAEPVESDVPAGAADPFFAEPDAVAEPAFAEPGAVADPSGVDGGVAVPATGAVPDPADASLPPELAEAARSLFGDRLDLAAAYAELLATEGVVRGLIGPRETPRLWDRHLLNCAVVAERIPEGASVIDVGSGAGLPGLVLAIARPDLSVTLVEPLARRVSFLVEAIQRLGLTKSVRVFRGRAEEAAAGSKDRDPLSADIVTARAVAPLDRLATWCLPLLAPGGRLLALKGASAAEEITAHAEAVGRLGGGEPALRQCGIGVIEPAATVVEVVRERVVNQRKPKGPKRSRGGRRRGGRNRDR</sequence>
<comment type="function">
    <text evidence="6">Specifically methylates the N7 position of a guanine in 16S rRNA.</text>
</comment>
<dbReference type="GO" id="GO:0070043">
    <property type="term" value="F:rRNA (guanine-N7-)-methyltransferase activity"/>
    <property type="evidence" value="ECO:0007669"/>
    <property type="project" value="UniProtKB-UniRule"/>
</dbReference>
<comment type="similarity">
    <text evidence="6">Belongs to the methyltransferase superfamily. RNA methyltransferase RsmG family.</text>
</comment>
<feature type="compositionally biased region" description="Basic residues" evidence="7">
    <location>
        <begin position="357"/>
        <end position="380"/>
    </location>
</feature>
<keyword evidence="2 6" id="KW-0698">rRNA processing</keyword>
<evidence type="ECO:0000256" key="1">
    <source>
        <dbReference type="ARBA" id="ARBA00022490"/>
    </source>
</evidence>
<proteinExistence type="inferred from homology"/>
<evidence type="ECO:0000256" key="4">
    <source>
        <dbReference type="ARBA" id="ARBA00022679"/>
    </source>
</evidence>
<dbReference type="NCBIfam" id="TIGR00138">
    <property type="entry name" value="rsmG_gidB"/>
    <property type="match status" value="1"/>
</dbReference>
<organism evidence="8 9">
    <name type="scientific">Micromonospora humi</name>
    <dbReference type="NCBI Taxonomy" id="745366"/>
    <lineage>
        <taxon>Bacteria</taxon>
        <taxon>Bacillati</taxon>
        <taxon>Actinomycetota</taxon>
        <taxon>Actinomycetes</taxon>
        <taxon>Micromonosporales</taxon>
        <taxon>Micromonosporaceae</taxon>
        <taxon>Micromonospora</taxon>
    </lineage>
</organism>
<keyword evidence="4 6" id="KW-0808">Transferase</keyword>
<evidence type="ECO:0000313" key="9">
    <source>
        <dbReference type="Proteomes" id="UP000199360"/>
    </source>
</evidence>
<keyword evidence="9" id="KW-1185">Reference proteome</keyword>
<dbReference type="InterPro" id="IPR029063">
    <property type="entry name" value="SAM-dependent_MTases_sf"/>
</dbReference>
<gene>
    <name evidence="6" type="primary">rsmG</name>
    <name evidence="8" type="ORF">GA0070213_105194</name>
</gene>
<dbReference type="AlphaFoldDB" id="A0A1C5IB98"/>
<dbReference type="EMBL" id="FMDM01000005">
    <property type="protein sequence ID" value="SCG55383.1"/>
    <property type="molecule type" value="Genomic_DNA"/>
</dbReference>
<dbReference type="InterPro" id="IPR003682">
    <property type="entry name" value="rRNA_ssu_MeTfrase_G"/>
</dbReference>
<evidence type="ECO:0000256" key="7">
    <source>
        <dbReference type="SAM" id="MobiDB-lite"/>
    </source>
</evidence>